<evidence type="ECO:0000313" key="2">
    <source>
        <dbReference type="Proteomes" id="UP000000784"/>
    </source>
</evidence>
<gene>
    <name evidence="1" type="ordered locus">Daci_3424</name>
</gene>
<dbReference type="HOGENOM" id="CLU_2245535_0_0_4"/>
<organism evidence="1 2">
    <name type="scientific">Delftia acidovorans (strain DSM 14801 / SPH-1)</name>
    <dbReference type="NCBI Taxonomy" id="398578"/>
    <lineage>
        <taxon>Bacteria</taxon>
        <taxon>Pseudomonadati</taxon>
        <taxon>Pseudomonadota</taxon>
        <taxon>Betaproteobacteria</taxon>
        <taxon>Burkholderiales</taxon>
        <taxon>Comamonadaceae</taxon>
        <taxon>Delftia</taxon>
    </lineage>
</organism>
<reference evidence="1 2" key="1">
    <citation type="journal article" date="2004" name="Appl. Environ. Microbiol.">
        <title>Mineralization of individual congeners of linear alkylbenzenesulfonate by defined pairs of heterotrophic bacteria.</title>
        <authorList>
            <person name="Schleheck D."/>
            <person name="Knepper T.P."/>
            <person name="Fischer K."/>
            <person name="Cook A.M."/>
        </authorList>
    </citation>
    <scope>NUCLEOTIDE SEQUENCE [LARGE SCALE GENOMIC DNA]</scope>
    <source>
        <strain evidence="2">DSM 14801 / SPH-1</strain>
    </source>
</reference>
<dbReference type="KEGG" id="dac:Daci_3424"/>
<dbReference type="Proteomes" id="UP000000784">
    <property type="component" value="Chromosome"/>
</dbReference>
<dbReference type="EMBL" id="CP000884">
    <property type="protein sequence ID" value="ABX36062.1"/>
    <property type="molecule type" value="Genomic_DNA"/>
</dbReference>
<accession>A9C2B8</accession>
<dbReference type="AlphaFoldDB" id="A9C2B8"/>
<dbReference type="STRING" id="398578.Daci_3424"/>
<sequence>MRELLRKCEMSATILAMRQPLPPPSTPLLALLRQLGTDERRTDFAVLAGTTTAYLYQLATCKRGACRSRLAKGISDASVEMHKRHGTAVITMDTLASMCPVDRG</sequence>
<reference evidence="2" key="2">
    <citation type="submission" date="2007-11" db="EMBL/GenBank/DDBJ databases">
        <title>Complete sequence of Delftia acidovorans DSM 14801 / SPH-1.</title>
        <authorList>
            <person name="Copeland A."/>
            <person name="Lucas S."/>
            <person name="Lapidus A."/>
            <person name="Barry K."/>
            <person name="Glavina del Rio T."/>
            <person name="Dalin E."/>
            <person name="Tice H."/>
            <person name="Pitluck S."/>
            <person name="Lowry S."/>
            <person name="Clum A."/>
            <person name="Schmutz J."/>
            <person name="Larimer F."/>
            <person name="Land M."/>
            <person name="Hauser L."/>
            <person name="Kyrpides N."/>
            <person name="Kim E."/>
            <person name="Schleheck D."/>
            <person name="Richardson P."/>
        </authorList>
    </citation>
    <scope>NUCLEOTIDE SEQUENCE [LARGE SCALE GENOMIC DNA]</scope>
    <source>
        <strain evidence="2">DSM 14801 / SPH-1</strain>
    </source>
</reference>
<evidence type="ECO:0000313" key="1">
    <source>
        <dbReference type="EMBL" id="ABX36062.1"/>
    </source>
</evidence>
<proteinExistence type="predicted"/>
<protein>
    <submittedName>
        <fullName evidence="1">Uncharacterized protein</fullName>
    </submittedName>
</protein>
<name>A9C2B8_DELAS</name>
<keyword evidence="2" id="KW-1185">Reference proteome</keyword>